<organism evidence="1">
    <name type="scientific">Anguilla anguilla</name>
    <name type="common">European freshwater eel</name>
    <name type="synonym">Muraena anguilla</name>
    <dbReference type="NCBI Taxonomy" id="7936"/>
    <lineage>
        <taxon>Eukaryota</taxon>
        <taxon>Metazoa</taxon>
        <taxon>Chordata</taxon>
        <taxon>Craniata</taxon>
        <taxon>Vertebrata</taxon>
        <taxon>Euteleostomi</taxon>
        <taxon>Actinopterygii</taxon>
        <taxon>Neopterygii</taxon>
        <taxon>Teleostei</taxon>
        <taxon>Anguilliformes</taxon>
        <taxon>Anguillidae</taxon>
        <taxon>Anguilla</taxon>
    </lineage>
</organism>
<dbReference type="AlphaFoldDB" id="A0A0E9VX57"/>
<evidence type="ECO:0000313" key="1">
    <source>
        <dbReference type="EMBL" id="JAH81880.1"/>
    </source>
</evidence>
<dbReference type="EMBL" id="GBXM01026697">
    <property type="protein sequence ID" value="JAH81880.1"/>
    <property type="molecule type" value="Transcribed_RNA"/>
</dbReference>
<sequence length="20" mass="2284">MCIVRAWCPGETCDVTVRPF</sequence>
<reference evidence="1" key="2">
    <citation type="journal article" date="2015" name="Fish Shellfish Immunol.">
        <title>Early steps in the European eel (Anguilla anguilla)-Vibrio vulnificus interaction in the gills: Role of the RtxA13 toxin.</title>
        <authorList>
            <person name="Callol A."/>
            <person name="Pajuelo D."/>
            <person name="Ebbesson L."/>
            <person name="Teles M."/>
            <person name="MacKenzie S."/>
            <person name="Amaro C."/>
        </authorList>
    </citation>
    <scope>NUCLEOTIDE SEQUENCE</scope>
</reference>
<proteinExistence type="predicted"/>
<name>A0A0E9VX57_ANGAN</name>
<accession>A0A0E9VX57</accession>
<protein>
    <submittedName>
        <fullName evidence="1">Uncharacterized protein</fullName>
    </submittedName>
</protein>
<reference evidence="1" key="1">
    <citation type="submission" date="2014-11" db="EMBL/GenBank/DDBJ databases">
        <authorList>
            <person name="Amaro Gonzalez C."/>
        </authorList>
    </citation>
    <scope>NUCLEOTIDE SEQUENCE</scope>
</reference>